<dbReference type="Proteomes" id="UP000095286">
    <property type="component" value="Unplaced"/>
</dbReference>
<name>A0AC35U7Q4_9BILA</name>
<protein>
    <submittedName>
        <fullName evidence="2">MFS domain-containing protein</fullName>
    </submittedName>
</protein>
<sequence>MISSPEIDTDSLLYGVSLCVGASFGYATMHVPSRHFDIGNGVLAQLGTSIGIAMAAMFKSLIAQQIIFDPIAMIGGFFWAFANFCSYFVIDKFGLGVGMLLWNSSNCITGWATGHFGLFGLKPRQAKNLHLNILGLSCILISAIFFSFIQKSKPRKGHTNFISSNEYREVSTRNSLSEEESIKFNANIVKEKYLALVLAVLSGVFYATTTTPVYYVLDNWNDSKEITKPESSDYILSISLGILVTASLIAFFAQVYFGTTAVFKTRSVFLPAVFGGIIWMVSMSLMLSAIDVLAQTVTYPIMTILPGLMGSLWSVLYFQEIKVSGNHLAPIF</sequence>
<reference evidence="2" key="1">
    <citation type="submission" date="2016-11" db="UniProtKB">
        <authorList>
            <consortium name="WormBaseParasite"/>
        </authorList>
    </citation>
    <scope>IDENTIFICATION</scope>
    <source>
        <strain evidence="2">KR3021</strain>
    </source>
</reference>
<evidence type="ECO:0000313" key="2">
    <source>
        <dbReference type="WBParaSite" id="RSKR_0000850500.1"/>
    </source>
</evidence>
<proteinExistence type="predicted"/>
<evidence type="ECO:0000313" key="1">
    <source>
        <dbReference type="Proteomes" id="UP000095286"/>
    </source>
</evidence>
<organism evidence="1 2">
    <name type="scientific">Rhabditophanes sp. KR3021</name>
    <dbReference type="NCBI Taxonomy" id="114890"/>
    <lineage>
        <taxon>Eukaryota</taxon>
        <taxon>Metazoa</taxon>
        <taxon>Ecdysozoa</taxon>
        <taxon>Nematoda</taxon>
        <taxon>Chromadorea</taxon>
        <taxon>Rhabditida</taxon>
        <taxon>Tylenchina</taxon>
        <taxon>Panagrolaimomorpha</taxon>
        <taxon>Strongyloidoidea</taxon>
        <taxon>Alloionematidae</taxon>
        <taxon>Rhabditophanes</taxon>
    </lineage>
</organism>
<dbReference type="WBParaSite" id="RSKR_0000850500.1">
    <property type="protein sequence ID" value="RSKR_0000850500.1"/>
    <property type="gene ID" value="RSKR_0000850500"/>
</dbReference>
<accession>A0AC35U7Q4</accession>